<dbReference type="SMART" id="SM00028">
    <property type="entry name" value="TPR"/>
    <property type="match status" value="9"/>
</dbReference>
<dbReference type="GO" id="GO:0005871">
    <property type="term" value="C:kinesin complex"/>
    <property type="evidence" value="ECO:0007669"/>
    <property type="project" value="InterPro"/>
</dbReference>
<proteinExistence type="inferred from homology"/>
<reference evidence="11 12" key="1">
    <citation type="submission" date="2016-10" db="EMBL/GenBank/DDBJ databases">
        <authorList>
            <person name="de Groot N.N."/>
        </authorList>
    </citation>
    <scope>NUCLEOTIDE SEQUENCE [LARGE SCALE GENOMIC DNA]</scope>
    <source>
        <strain evidence="11 12">CGMCC 1.6291</strain>
    </source>
</reference>
<dbReference type="GO" id="GO:0005737">
    <property type="term" value="C:cytoplasm"/>
    <property type="evidence" value="ECO:0007669"/>
    <property type="project" value="TreeGrafter"/>
</dbReference>
<evidence type="ECO:0000313" key="11">
    <source>
        <dbReference type="EMBL" id="SEO67150.1"/>
    </source>
</evidence>
<evidence type="ECO:0000256" key="4">
    <source>
        <dbReference type="ARBA" id="ARBA00022701"/>
    </source>
</evidence>
<keyword evidence="7" id="KW-0175">Coiled coil</keyword>
<dbReference type="AlphaFoldDB" id="A0A1H8RL66"/>
<dbReference type="PANTHER" id="PTHR45783">
    <property type="entry name" value="KINESIN LIGHT CHAIN"/>
    <property type="match status" value="1"/>
</dbReference>
<protein>
    <submittedName>
        <fullName evidence="11">Tetratricopeptide repeat-containing protein</fullName>
    </submittedName>
</protein>
<gene>
    <name evidence="11" type="ORF">SAMN04488052_10299</name>
</gene>
<keyword evidence="9" id="KW-0206">Cytoskeleton</keyword>
<keyword evidence="5" id="KW-0677">Repeat</keyword>
<sequence>MRDQHKPSDSDPRADADHADYAEAQAEASVSRDAIRRLNRHAAQTAAPLIVTGAGTTALLAQWALARVRKHPGDACFTHFVGCTGESRRTDRLLERLLVWLRARAGTPDPLPVDADARREVLPNWLARAAARGRLVIVLDAVDALEDDDAGAALEWLPAHLPPNVRMIAGATTDGAVAEQLRHRGWQVEALAGDDHATLEPVPVERFPAAALRLLWASRCGVTAEELAAAGHDAAALGDLVCSLGDRLTLAGPRIRDAVQRRLLADGAERQAAHAALAELVQRVGSASRRLQEVPWQWTAARHWEELATELAAPDTLVALLDQPDRLDLFRYWSAWGDADTIASWYAERIPDWRGRLDRDAFAGLLLGLASALRDMGATDALQPHLDALEAEFDQLPVQLQARALAVRGGWFTDRGDHEAAEAPLRRALALRQEACGPDHPETRTSRHQLAIWHEERGELQQAVALYREALQQRERTLGERDPGLIPYLTNLGAVYKAMDDIAAAKPWYRRALDIAERQHGNSHPTTAACLDNLAGVVYAEHDFDQAETLYQRALGIAETVFGTMHAATAAAAHNLGAVMDAREDFRTAEMLFQRALDIREELFGAEHVDTASTLHNLAGVKDAMGRYTDAEPLYRKAIANWEALVGEQHPATATSVNNLADLLRETGQYDEAEQLYRRNLETWGSLMGGDHPHTLMTLCELAGLFADRQRYQEAEPMLRDAVERTAQVLGRDNMDHINAVTRLAALYRDTGRRDDARQLLKQAVLSVEGTLGMMSPRVQKLRRHLEALDVDPDRLH</sequence>
<dbReference type="GO" id="GO:0007018">
    <property type="term" value="P:microtubule-based movement"/>
    <property type="evidence" value="ECO:0007669"/>
    <property type="project" value="TreeGrafter"/>
</dbReference>
<dbReference type="Proteomes" id="UP000199657">
    <property type="component" value="Unassembled WGS sequence"/>
</dbReference>
<dbReference type="GO" id="GO:0019894">
    <property type="term" value="F:kinesin binding"/>
    <property type="evidence" value="ECO:0007669"/>
    <property type="project" value="TreeGrafter"/>
</dbReference>
<keyword evidence="4" id="KW-0493">Microtubule</keyword>
<evidence type="ECO:0000256" key="6">
    <source>
        <dbReference type="ARBA" id="ARBA00022803"/>
    </source>
</evidence>
<evidence type="ECO:0000256" key="3">
    <source>
        <dbReference type="ARBA" id="ARBA00022490"/>
    </source>
</evidence>
<evidence type="ECO:0000256" key="9">
    <source>
        <dbReference type="ARBA" id="ARBA00023212"/>
    </source>
</evidence>
<dbReference type="PROSITE" id="PS50005">
    <property type="entry name" value="TPR"/>
    <property type="match status" value="2"/>
</dbReference>
<dbReference type="Gene3D" id="1.25.40.10">
    <property type="entry name" value="Tetratricopeptide repeat domain"/>
    <property type="match status" value="3"/>
</dbReference>
<feature type="repeat" description="TPR" evidence="10">
    <location>
        <begin position="486"/>
        <end position="519"/>
    </location>
</feature>
<dbReference type="EMBL" id="FOEG01000002">
    <property type="protein sequence ID" value="SEO67150.1"/>
    <property type="molecule type" value="Genomic_DNA"/>
</dbReference>
<feature type="repeat" description="TPR" evidence="10">
    <location>
        <begin position="570"/>
        <end position="603"/>
    </location>
</feature>
<accession>A0A1H8RL66</accession>
<evidence type="ECO:0000313" key="12">
    <source>
        <dbReference type="Proteomes" id="UP000199657"/>
    </source>
</evidence>
<dbReference type="SUPFAM" id="SSF48452">
    <property type="entry name" value="TPR-like"/>
    <property type="match status" value="4"/>
</dbReference>
<comment type="subcellular location">
    <subcellularLocation>
        <location evidence="1">Cytoplasm</location>
        <location evidence="1">Cytoskeleton</location>
    </subcellularLocation>
</comment>
<organism evidence="11 12">
    <name type="scientific">Aquisalimonas asiatica</name>
    <dbReference type="NCBI Taxonomy" id="406100"/>
    <lineage>
        <taxon>Bacteria</taxon>
        <taxon>Pseudomonadati</taxon>
        <taxon>Pseudomonadota</taxon>
        <taxon>Gammaproteobacteria</taxon>
        <taxon>Chromatiales</taxon>
        <taxon>Ectothiorhodospiraceae</taxon>
        <taxon>Aquisalimonas</taxon>
    </lineage>
</organism>
<keyword evidence="3" id="KW-0963">Cytoplasm</keyword>
<dbReference type="RefSeq" id="WP_091640601.1">
    <property type="nucleotide sequence ID" value="NZ_FOEG01000002.1"/>
</dbReference>
<evidence type="ECO:0000256" key="2">
    <source>
        <dbReference type="ARBA" id="ARBA00009622"/>
    </source>
</evidence>
<dbReference type="InterPro" id="IPR011990">
    <property type="entry name" value="TPR-like_helical_dom_sf"/>
</dbReference>
<keyword evidence="6 10" id="KW-0802">TPR repeat</keyword>
<dbReference type="Pfam" id="PF13424">
    <property type="entry name" value="TPR_12"/>
    <property type="match status" value="4"/>
</dbReference>
<dbReference type="OrthoDB" id="5772846at2"/>
<evidence type="ECO:0000256" key="5">
    <source>
        <dbReference type="ARBA" id="ARBA00022737"/>
    </source>
</evidence>
<dbReference type="InterPro" id="IPR019734">
    <property type="entry name" value="TPR_rpt"/>
</dbReference>
<dbReference type="GO" id="GO:0005874">
    <property type="term" value="C:microtubule"/>
    <property type="evidence" value="ECO:0007669"/>
    <property type="project" value="UniProtKB-KW"/>
</dbReference>
<evidence type="ECO:0000256" key="1">
    <source>
        <dbReference type="ARBA" id="ARBA00004245"/>
    </source>
</evidence>
<evidence type="ECO:0000256" key="10">
    <source>
        <dbReference type="PROSITE-ProRule" id="PRU00339"/>
    </source>
</evidence>
<dbReference type="STRING" id="406100.SAMN04488052_10299"/>
<evidence type="ECO:0000256" key="8">
    <source>
        <dbReference type="ARBA" id="ARBA00023175"/>
    </source>
</evidence>
<dbReference type="PANTHER" id="PTHR45783:SF3">
    <property type="entry name" value="KINESIN LIGHT CHAIN"/>
    <property type="match status" value="1"/>
</dbReference>
<comment type="similarity">
    <text evidence="2">Belongs to the kinesin light chain family.</text>
</comment>
<evidence type="ECO:0000256" key="7">
    <source>
        <dbReference type="ARBA" id="ARBA00023054"/>
    </source>
</evidence>
<name>A0A1H8RL66_9GAMM</name>
<keyword evidence="12" id="KW-1185">Reference proteome</keyword>
<keyword evidence="8" id="KW-0505">Motor protein</keyword>
<dbReference type="InterPro" id="IPR002151">
    <property type="entry name" value="Kinesin_light"/>
</dbReference>